<dbReference type="Proteomes" id="UP000230390">
    <property type="component" value="Unassembled WGS sequence"/>
</dbReference>
<dbReference type="OrthoDB" id="272552at2"/>
<name>A0A2G8TLR5_9BURK</name>
<dbReference type="EMBL" id="PDOC01000001">
    <property type="protein sequence ID" value="PIL47001.1"/>
    <property type="molecule type" value="Genomic_DNA"/>
</dbReference>
<dbReference type="AlphaFoldDB" id="A0A2G8TLR5"/>
<keyword evidence="2" id="KW-1185">Reference proteome</keyword>
<accession>A0A2G8TLR5</accession>
<dbReference type="RefSeq" id="WP_099786804.1">
    <property type="nucleotide sequence ID" value="NZ_JBHLYV010000100.1"/>
</dbReference>
<comment type="caution">
    <text evidence="1">The sequence shown here is derived from an EMBL/GenBank/DDBJ whole genome shotgun (WGS) entry which is preliminary data.</text>
</comment>
<organism evidence="1 2">
    <name type="scientific">Massilia eurypsychrophila</name>
    <dbReference type="NCBI Taxonomy" id="1485217"/>
    <lineage>
        <taxon>Bacteria</taxon>
        <taxon>Pseudomonadati</taxon>
        <taxon>Pseudomonadota</taxon>
        <taxon>Betaproteobacteria</taxon>
        <taxon>Burkholderiales</taxon>
        <taxon>Oxalobacteraceae</taxon>
        <taxon>Telluria group</taxon>
        <taxon>Massilia</taxon>
    </lineage>
</organism>
<dbReference type="InterPro" id="IPR000415">
    <property type="entry name" value="Nitroreductase-like"/>
</dbReference>
<sequence>MSEPSVIRQILELARWAPSGDNTQCWRFELIDSARFVVHGFDTREDCVYDLDGHPSQISLGALLETIAIAASAHGLRADITRRDSGAEHRYLFDVELVADAAVTPSPLLGSIAVRSVQRRPMKTRALTAAEKLALEHAVGDDYEVQWLEGLRVKFRTARIMFNNAKLRLTMPEAYEVHRRIIHWGVERSDDRVPDQALGVDAATLKLMKWAMVSWGRLSMMNTLMGTWAPRLQMDFVPGIACAAHFVIKARRQPQTIDDYVAAGRAVQRYWLTLTELGLVMQPEMTPLIFSKYVREERHFTHAKNLHGRAARLQEQTAKLIFNGNAFPVYMGRLGAGPVARARSERRPLEELLQR</sequence>
<dbReference type="Gene3D" id="3.40.109.10">
    <property type="entry name" value="NADH Oxidase"/>
    <property type="match status" value="2"/>
</dbReference>
<gene>
    <name evidence="1" type="ORF">CR105_02335</name>
</gene>
<dbReference type="GO" id="GO:0016491">
    <property type="term" value="F:oxidoreductase activity"/>
    <property type="evidence" value="ECO:0007669"/>
    <property type="project" value="InterPro"/>
</dbReference>
<dbReference type="SUPFAM" id="SSF55469">
    <property type="entry name" value="FMN-dependent nitroreductase-like"/>
    <property type="match status" value="1"/>
</dbReference>
<proteinExistence type="predicted"/>
<reference evidence="1 2" key="1">
    <citation type="submission" date="2017-10" db="EMBL/GenBank/DDBJ databases">
        <title>Massilia psychrophilum sp. nov., a novel purple-pigmented bacterium isolated from Tianshan glacier, Xinjiang Municipality, China.</title>
        <authorList>
            <person name="Wang H."/>
        </authorList>
    </citation>
    <scope>NUCLEOTIDE SEQUENCE [LARGE SCALE GENOMIC DNA]</scope>
    <source>
        <strain evidence="1 2">JCM 30074</strain>
    </source>
</reference>
<protein>
    <submittedName>
        <fullName evidence="1">Molybdopterin biosynthesis protein MoeY</fullName>
    </submittedName>
</protein>
<evidence type="ECO:0000313" key="2">
    <source>
        <dbReference type="Proteomes" id="UP000230390"/>
    </source>
</evidence>
<evidence type="ECO:0000313" key="1">
    <source>
        <dbReference type="EMBL" id="PIL47001.1"/>
    </source>
</evidence>